<evidence type="ECO:0000313" key="13">
    <source>
        <dbReference type="Proteomes" id="UP001199795"/>
    </source>
</evidence>
<dbReference type="GO" id="GO:0043022">
    <property type="term" value="F:ribosome binding"/>
    <property type="evidence" value="ECO:0007669"/>
    <property type="project" value="TreeGrafter"/>
</dbReference>
<comment type="catalytic activity">
    <reaction evidence="1">
        <text>[protein]-peptidylproline (omega=180) = [protein]-peptidylproline (omega=0)</text>
        <dbReference type="Rhea" id="RHEA:16237"/>
        <dbReference type="Rhea" id="RHEA-COMP:10747"/>
        <dbReference type="Rhea" id="RHEA-COMP:10748"/>
        <dbReference type="ChEBI" id="CHEBI:83833"/>
        <dbReference type="ChEBI" id="CHEBI:83834"/>
        <dbReference type="EC" id="5.2.1.8"/>
    </reaction>
</comment>
<evidence type="ECO:0000259" key="10">
    <source>
        <dbReference type="Pfam" id="PF05697"/>
    </source>
</evidence>
<evidence type="ECO:0000313" key="12">
    <source>
        <dbReference type="EMBL" id="MCF7568331.1"/>
    </source>
</evidence>
<dbReference type="GO" id="GO:0044183">
    <property type="term" value="F:protein folding chaperone"/>
    <property type="evidence" value="ECO:0007669"/>
    <property type="project" value="TreeGrafter"/>
</dbReference>
<evidence type="ECO:0000259" key="11">
    <source>
        <dbReference type="Pfam" id="PF05698"/>
    </source>
</evidence>
<dbReference type="GO" id="GO:0003755">
    <property type="term" value="F:peptidyl-prolyl cis-trans isomerase activity"/>
    <property type="evidence" value="ECO:0007669"/>
    <property type="project" value="UniProtKB-KW"/>
</dbReference>
<dbReference type="PANTHER" id="PTHR30560">
    <property type="entry name" value="TRIGGER FACTOR CHAPERONE AND PEPTIDYL-PROLYL CIS/TRANS ISOMERASE"/>
    <property type="match status" value="1"/>
</dbReference>
<comment type="similarity">
    <text evidence="3">Belongs to the FKBP-type PPIase family. Tig subfamily.</text>
</comment>
<dbReference type="InterPro" id="IPR036611">
    <property type="entry name" value="Trigger_fac_ribosome-bd_sf"/>
</dbReference>
<dbReference type="PANTHER" id="PTHR30560:SF3">
    <property type="entry name" value="TRIGGER FACTOR-LIKE PROTEIN TIG, CHLOROPLASTIC"/>
    <property type="match status" value="1"/>
</dbReference>
<evidence type="ECO:0000256" key="7">
    <source>
        <dbReference type="ARBA" id="ARBA00023186"/>
    </source>
</evidence>
<name>A0AAE3ENT3_9FLAO</name>
<accession>A0AAE3ENT3</accession>
<dbReference type="RefSeq" id="WP_237239675.1">
    <property type="nucleotide sequence ID" value="NZ_JAKKDU010000008.1"/>
</dbReference>
<dbReference type="InterPro" id="IPR005215">
    <property type="entry name" value="Trig_fac"/>
</dbReference>
<evidence type="ECO:0000256" key="3">
    <source>
        <dbReference type="ARBA" id="ARBA00005464"/>
    </source>
</evidence>
<dbReference type="Gene3D" id="3.30.70.1050">
    <property type="entry name" value="Trigger factor ribosome-binding domain"/>
    <property type="match status" value="1"/>
</dbReference>
<dbReference type="GO" id="GO:0051083">
    <property type="term" value="P:'de novo' cotranslational protein folding"/>
    <property type="evidence" value="ECO:0007669"/>
    <property type="project" value="TreeGrafter"/>
</dbReference>
<keyword evidence="7" id="KW-0143">Chaperone</keyword>
<evidence type="ECO:0000256" key="4">
    <source>
        <dbReference type="ARBA" id="ARBA00013194"/>
    </source>
</evidence>
<evidence type="ECO:0000256" key="6">
    <source>
        <dbReference type="ARBA" id="ARBA00023110"/>
    </source>
</evidence>
<feature type="domain" description="Trigger factor ribosome-binding bacterial" evidence="10">
    <location>
        <begin position="1"/>
        <end position="146"/>
    </location>
</feature>
<dbReference type="InterPro" id="IPR037041">
    <property type="entry name" value="Trigger_fac_C_sf"/>
</dbReference>
<dbReference type="GO" id="GO:0043335">
    <property type="term" value="P:protein unfolding"/>
    <property type="evidence" value="ECO:0007669"/>
    <property type="project" value="TreeGrafter"/>
</dbReference>
<dbReference type="AlphaFoldDB" id="A0AAE3ENT3"/>
<comment type="caution">
    <text evidence="12">The sequence shown here is derived from an EMBL/GenBank/DDBJ whole genome shotgun (WGS) entry which is preliminary data.</text>
</comment>
<proteinExistence type="inferred from homology"/>
<evidence type="ECO:0000256" key="9">
    <source>
        <dbReference type="ARBA" id="ARBA00029986"/>
    </source>
</evidence>
<dbReference type="InterPro" id="IPR008880">
    <property type="entry name" value="Trigger_fac_C"/>
</dbReference>
<evidence type="ECO:0000256" key="5">
    <source>
        <dbReference type="ARBA" id="ARBA00016902"/>
    </source>
</evidence>
<dbReference type="GO" id="GO:0005737">
    <property type="term" value="C:cytoplasm"/>
    <property type="evidence" value="ECO:0007669"/>
    <property type="project" value="UniProtKB-SubCell"/>
</dbReference>
<dbReference type="SUPFAM" id="SSF109998">
    <property type="entry name" value="Triger factor/SurA peptide-binding domain-like"/>
    <property type="match status" value="1"/>
</dbReference>
<protein>
    <recommendedName>
        <fullName evidence="5">Trigger factor</fullName>
        <ecNumber evidence="4">5.2.1.8</ecNumber>
    </recommendedName>
    <alternativeName>
        <fullName evidence="9">PPIase</fullName>
    </alternativeName>
</protein>
<dbReference type="PIRSF" id="PIRSF003095">
    <property type="entry name" value="Trigger_factor"/>
    <property type="match status" value="1"/>
</dbReference>
<sequence>MNITRENVDALNAVVKVDIAKEDYSDKVEKILTDYRKTANIPGFRKGHVPMGMVKKQYGKAVLVDEVNKLLQDALNKYLTEEKLDVLGQPLPKKQDDIDWDAEGFSFEFELGLAPEFEVNLKSKKAITQYNIVADDKMIDEQIERIQKQYGKLVSQDTVEKDSEITGTYTNEEKEIDNTVTLTLDKFKGKATPKQFIGAKAGDVIVLKTKGLYDDEHELMHALKLGHDEVHGLNIEVSFTITEINKRELADLDQDLFDKLFGPKAVTSVTELKAKIKEDAEKQFVQQSDQKLLNDVTEYLVENTKFHLPAEFLTKWMQTAGEKEMDEAQAKEEYEKSEKSLRYQLIEGKLIEENDIKVTMDDIKNHAREMIKGQMAQFGQMNPSDKELDDIAARVLSNQDEARRISEQLVSQKLLSLYKEKANVKVKELTYEKFVKEVYGDK</sequence>
<gene>
    <name evidence="12" type="primary">tig</name>
    <name evidence="12" type="ORF">L3X37_08140</name>
</gene>
<organism evidence="12 13">
    <name type="scientific">Wocania arenilitoris</name>
    <dbReference type="NCBI Taxonomy" id="2044858"/>
    <lineage>
        <taxon>Bacteria</taxon>
        <taxon>Pseudomonadati</taxon>
        <taxon>Bacteroidota</taxon>
        <taxon>Flavobacteriia</taxon>
        <taxon>Flavobacteriales</taxon>
        <taxon>Flavobacteriaceae</taxon>
        <taxon>Wocania</taxon>
    </lineage>
</organism>
<keyword evidence="6" id="KW-0697">Rotamase</keyword>
<dbReference type="Gene3D" id="1.10.3120.10">
    <property type="entry name" value="Trigger factor, C-terminal domain"/>
    <property type="match status" value="1"/>
</dbReference>
<keyword evidence="13" id="KW-1185">Reference proteome</keyword>
<dbReference type="SUPFAM" id="SSF102735">
    <property type="entry name" value="Trigger factor ribosome-binding domain"/>
    <property type="match status" value="1"/>
</dbReference>
<dbReference type="NCBIfam" id="TIGR00115">
    <property type="entry name" value="tig"/>
    <property type="match status" value="1"/>
</dbReference>
<dbReference type="Pfam" id="PF05697">
    <property type="entry name" value="Trigger_N"/>
    <property type="match status" value="1"/>
</dbReference>
<keyword evidence="8 12" id="KW-0413">Isomerase</keyword>
<dbReference type="EMBL" id="JAKKDU010000008">
    <property type="protein sequence ID" value="MCF7568331.1"/>
    <property type="molecule type" value="Genomic_DNA"/>
</dbReference>
<comment type="subcellular location">
    <subcellularLocation>
        <location evidence="2">Cytoplasm</location>
    </subcellularLocation>
</comment>
<evidence type="ECO:0000256" key="8">
    <source>
        <dbReference type="ARBA" id="ARBA00023235"/>
    </source>
</evidence>
<dbReference type="InterPro" id="IPR027304">
    <property type="entry name" value="Trigger_fact/SurA_dom_sf"/>
</dbReference>
<dbReference type="GO" id="GO:0015031">
    <property type="term" value="P:protein transport"/>
    <property type="evidence" value="ECO:0007669"/>
    <property type="project" value="InterPro"/>
</dbReference>
<evidence type="ECO:0000256" key="1">
    <source>
        <dbReference type="ARBA" id="ARBA00000971"/>
    </source>
</evidence>
<reference evidence="12" key="1">
    <citation type="submission" date="2022-01" db="EMBL/GenBank/DDBJ databases">
        <title>Draft genome sequence of Sabulilitoribacter arenilitoris KCTC 52401.</title>
        <authorList>
            <person name="Oh J.-S."/>
        </authorList>
    </citation>
    <scope>NUCLEOTIDE SEQUENCE</scope>
    <source>
        <strain evidence="12">HMF6543</strain>
    </source>
</reference>
<dbReference type="InterPro" id="IPR008881">
    <property type="entry name" value="Trigger_fac_ribosome-bd_bac"/>
</dbReference>
<evidence type="ECO:0000256" key="2">
    <source>
        <dbReference type="ARBA" id="ARBA00004496"/>
    </source>
</evidence>
<dbReference type="Proteomes" id="UP001199795">
    <property type="component" value="Unassembled WGS sequence"/>
</dbReference>
<feature type="domain" description="Trigger factor C-terminal" evidence="11">
    <location>
        <begin position="268"/>
        <end position="397"/>
    </location>
</feature>
<dbReference type="EC" id="5.2.1.8" evidence="4"/>
<dbReference type="Pfam" id="PF05698">
    <property type="entry name" value="Trigger_C"/>
    <property type="match status" value="1"/>
</dbReference>